<feature type="transmembrane region" description="Helical" evidence="6">
    <location>
        <begin position="202"/>
        <end position="222"/>
    </location>
</feature>
<proteinExistence type="inferred from homology"/>
<feature type="transmembrane region" description="Helical" evidence="6">
    <location>
        <begin position="229"/>
        <end position="245"/>
    </location>
</feature>
<keyword evidence="3 6" id="KW-0812">Transmembrane</keyword>
<dbReference type="InterPro" id="IPR004307">
    <property type="entry name" value="TspO_MBR"/>
</dbReference>
<keyword evidence="5 6" id="KW-0472">Membrane</keyword>
<name>A0ABU2DSL0_9MICC</name>
<dbReference type="RefSeq" id="WP_310548479.1">
    <property type="nucleotide sequence ID" value="NZ_JAVKGR010000008.1"/>
</dbReference>
<keyword evidence="8" id="KW-1185">Reference proteome</keyword>
<gene>
    <name evidence="7" type="ORF">RIL96_07915</name>
</gene>
<feature type="transmembrane region" description="Helical" evidence="6">
    <location>
        <begin position="26"/>
        <end position="51"/>
    </location>
</feature>
<comment type="subcellular location">
    <subcellularLocation>
        <location evidence="1">Membrane</location>
        <topology evidence="1">Multi-pass membrane protein</topology>
    </subcellularLocation>
</comment>
<comment type="caution">
    <text evidence="7">The sequence shown here is derived from an EMBL/GenBank/DDBJ whole genome shotgun (WGS) entry which is preliminary data.</text>
</comment>
<feature type="transmembrane region" description="Helical" evidence="6">
    <location>
        <begin position="71"/>
        <end position="92"/>
    </location>
</feature>
<evidence type="ECO:0000313" key="8">
    <source>
        <dbReference type="Proteomes" id="UP001251870"/>
    </source>
</evidence>
<accession>A0ABU2DSL0</accession>
<evidence type="ECO:0000313" key="7">
    <source>
        <dbReference type="EMBL" id="MDR8019489.1"/>
    </source>
</evidence>
<dbReference type="InterPro" id="IPR038330">
    <property type="entry name" value="TspO/MBR-related_sf"/>
</dbReference>
<sequence length="286" mass="29312">MTSHPAPPAARSASTRPGPDPLPRRLGVLVSVLLAVVLAAWGAGAFGGASITEAAGGWLDADSTPLAPASGAFRIWSVIYVGMVGYAIWRLTPIGGASARARRADLWVVGSALLNAAWIGVVQADQLVLSVMVILMLLGVLIRLHLMLVGAVAGDVTGRVERAVLDGVFGLYLGWVCVATVANIAGLGGSLIDPEMALGAELWVVVVTVLVLVAVVGLAAALSERTGRRAAPVLAIAWGVVWIAVGRTEGRFEDLVLVFAAAVAAAAALGVPLLRRLLVGSSRSSR</sequence>
<evidence type="ECO:0000256" key="6">
    <source>
        <dbReference type="SAM" id="Phobius"/>
    </source>
</evidence>
<organism evidence="7 8">
    <name type="scientific">Nesterenkonia aerolata</name>
    <dbReference type="NCBI Taxonomy" id="3074079"/>
    <lineage>
        <taxon>Bacteria</taxon>
        <taxon>Bacillati</taxon>
        <taxon>Actinomycetota</taxon>
        <taxon>Actinomycetes</taxon>
        <taxon>Micrococcales</taxon>
        <taxon>Micrococcaceae</taxon>
        <taxon>Nesterenkonia</taxon>
    </lineage>
</organism>
<dbReference type="PANTHER" id="PTHR33802:SF1">
    <property type="entry name" value="XK-RELATED PROTEIN"/>
    <property type="match status" value="1"/>
</dbReference>
<feature type="transmembrane region" description="Helical" evidence="6">
    <location>
        <begin position="127"/>
        <end position="151"/>
    </location>
</feature>
<comment type="similarity">
    <text evidence="2">Belongs to the TspO/BZRP family.</text>
</comment>
<dbReference type="Gene3D" id="1.20.1260.100">
    <property type="entry name" value="TspO/MBR protein"/>
    <property type="match status" value="1"/>
</dbReference>
<dbReference type="EMBL" id="JAVKGR010000008">
    <property type="protein sequence ID" value="MDR8019489.1"/>
    <property type="molecule type" value="Genomic_DNA"/>
</dbReference>
<protein>
    <submittedName>
        <fullName evidence="7">TspO/MBR family protein</fullName>
    </submittedName>
</protein>
<feature type="transmembrane region" description="Helical" evidence="6">
    <location>
        <begin position="163"/>
        <end position="182"/>
    </location>
</feature>
<dbReference type="Proteomes" id="UP001251870">
    <property type="component" value="Unassembled WGS sequence"/>
</dbReference>
<evidence type="ECO:0000256" key="2">
    <source>
        <dbReference type="ARBA" id="ARBA00007524"/>
    </source>
</evidence>
<evidence type="ECO:0000256" key="5">
    <source>
        <dbReference type="ARBA" id="ARBA00023136"/>
    </source>
</evidence>
<evidence type="ECO:0000256" key="1">
    <source>
        <dbReference type="ARBA" id="ARBA00004141"/>
    </source>
</evidence>
<evidence type="ECO:0000256" key="3">
    <source>
        <dbReference type="ARBA" id="ARBA00022692"/>
    </source>
</evidence>
<reference evidence="7 8" key="1">
    <citation type="submission" date="2023-09" db="EMBL/GenBank/DDBJ databases">
        <title>Description of three actinobacteria isolated from air of manufacturing shop in a pharmaceutical factory.</title>
        <authorList>
            <person name="Zhang D.-F."/>
        </authorList>
    </citation>
    <scope>NUCLEOTIDE SEQUENCE [LARGE SCALE GENOMIC DNA]</scope>
    <source>
        <strain evidence="7 8">LY-0111</strain>
    </source>
</reference>
<dbReference type="PANTHER" id="PTHR33802">
    <property type="entry name" value="SI:CH211-161H7.5-RELATED"/>
    <property type="match status" value="1"/>
</dbReference>
<feature type="transmembrane region" description="Helical" evidence="6">
    <location>
        <begin position="104"/>
        <end position="121"/>
    </location>
</feature>
<keyword evidence="4 6" id="KW-1133">Transmembrane helix</keyword>
<dbReference type="Pfam" id="PF03073">
    <property type="entry name" value="TspO_MBR"/>
    <property type="match status" value="1"/>
</dbReference>
<evidence type="ECO:0000256" key="4">
    <source>
        <dbReference type="ARBA" id="ARBA00022989"/>
    </source>
</evidence>
<feature type="transmembrane region" description="Helical" evidence="6">
    <location>
        <begin position="257"/>
        <end position="278"/>
    </location>
</feature>